<accession>A0A395NR75</accession>
<keyword evidence="1" id="KW-0067">ATP-binding</keyword>
<organism evidence="1 2">
    <name type="scientific">Trichoderma arundinaceum</name>
    <dbReference type="NCBI Taxonomy" id="490622"/>
    <lineage>
        <taxon>Eukaryota</taxon>
        <taxon>Fungi</taxon>
        <taxon>Dikarya</taxon>
        <taxon>Ascomycota</taxon>
        <taxon>Pezizomycotina</taxon>
        <taxon>Sordariomycetes</taxon>
        <taxon>Hypocreomycetidae</taxon>
        <taxon>Hypocreales</taxon>
        <taxon>Hypocreaceae</taxon>
        <taxon>Trichoderma</taxon>
    </lineage>
</organism>
<keyword evidence="1" id="KW-0378">Hydrolase</keyword>
<keyword evidence="1" id="KW-0547">Nucleotide-binding</keyword>
<dbReference type="EMBL" id="PXOA01000208">
    <property type="protein sequence ID" value="RFU78529.1"/>
    <property type="molecule type" value="Genomic_DNA"/>
</dbReference>
<reference evidence="1 2" key="1">
    <citation type="journal article" date="2018" name="PLoS Pathog.">
        <title>Evolution of structural diversity of trichothecenes, a family of toxins produced by plant pathogenic and entomopathogenic fungi.</title>
        <authorList>
            <person name="Proctor R.H."/>
            <person name="McCormick S.P."/>
            <person name="Kim H.S."/>
            <person name="Cardoza R.E."/>
            <person name="Stanley A.M."/>
            <person name="Lindo L."/>
            <person name="Kelly A."/>
            <person name="Brown D.W."/>
            <person name="Lee T."/>
            <person name="Vaughan M.M."/>
            <person name="Alexander N.J."/>
            <person name="Busman M."/>
            <person name="Gutierrez S."/>
        </authorList>
    </citation>
    <scope>NUCLEOTIDE SEQUENCE [LARGE SCALE GENOMIC DNA]</scope>
    <source>
        <strain evidence="1 2">IBT 40837</strain>
    </source>
</reference>
<dbReference type="AlphaFoldDB" id="A0A395NR75"/>
<dbReference type="InterPro" id="IPR027417">
    <property type="entry name" value="P-loop_NTPase"/>
</dbReference>
<comment type="caution">
    <text evidence="1">The sequence shown here is derived from an EMBL/GenBank/DDBJ whole genome shotgun (WGS) entry which is preliminary data.</text>
</comment>
<keyword evidence="1" id="KW-0347">Helicase</keyword>
<dbReference type="GO" id="GO:0004386">
    <property type="term" value="F:helicase activity"/>
    <property type="evidence" value="ECO:0007669"/>
    <property type="project" value="UniProtKB-KW"/>
</dbReference>
<dbReference type="STRING" id="490622.A0A395NR75"/>
<dbReference type="PANTHER" id="PTHR47642">
    <property type="entry name" value="ATP-DEPENDENT DNA HELICASE"/>
    <property type="match status" value="1"/>
</dbReference>
<dbReference type="InterPro" id="IPR051055">
    <property type="entry name" value="PIF1_helicase"/>
</dbReference>
<dbReference type="Proteomes" id="UP000266272">
    <property type="component" value="Unassembled WGS sequence"/>
</dbReference>
<evidence type="ECO:0000313" key="2">
    <source>
        <dbReference type="Proteomes" id="UP000266272"/>
    </source>
</evidence>
<proteinExistence type="predicted"/>
<keyword evidence="2" id="KW-1185">Reference proteome</keyword>
<dbReference type="OrthoDB" id="432234at2759"/>
<sequence>MAADDDAAEFNCPENHRQFPETQKWAFKSTAWEEASFIHVNLEEIHGKKDEYFIRMLQKCRLACSDHRLAARVTLRGGMLVILQVNLDLQGGLVNGSQGIICGFEVFDPEKLPKAADKGTKFLPPHQRISGDHAKLRERQIKGFMEQQRGGSQLAQAWPRVLFHNGRKRVIYVSCIVNSVVDEEPYSLLHRTQIPLVAGWAMTVHRSQGMTPDRVIVDLSNAFEEGQVYVALSRATSLSGLKIVGSPSGLFTTGGNHDVQIFLQEKFGDGLSKSIREFSGHIAQDTNGVKGESKARNIVHRAYY</sequence>
<dbReference type="CDD" id="cd18809">
    <property type="entry name" value="SF1_C_RecD"/>
    <property type="match status" value="1"/>
</dbReference>
<dbReference type="SUPFAM" id="SSF52540">
    <property type="entry name" value="P-loop containing nucleoside triphosphate hydrolases"/>
    <property type="match status" value="1"/>
</dbReference>
<evidence type="ECO:0000313" key="1">
    <source>
        <dbReference type="EMBL" id="RFU78529.1"/>
    </source>
</evidence>
<dbReference type="Gene3D" id="3.40.50.300">
    <property type="entry name" value="P-loop containing nucleotide triphosphate hydrolases"/>
    <property type="match status" value="1"/>
</dbReference>
<name>A0A395NR75_TRIAR</name>
<protein>
    <submittedName>
        <fullName evidence="1">Atp-dependent dna helicase pif1</fullName>
    </submittedName>
</protein>
<gene>
    <name evidence="1" type="ORF">TARUN_3699</name>
</gene>